<keyword evidence="4" id="KW-0812">Transmembrane</keyword>
<sequence>MNRNSSHGSAAETNQLRQRVMVVAGVFCVLAVLPLIKLVSVQLGSGAELAARGESQRVRTVVLPAERGSILDRTGAEMAISLPRYRVVTNMKVLAAEGVSTPDDLERLASRIAPVIQVDRTELTQILLSADADDPWVRLAETVKIEDADRAVKLLKKDKIDNVLTLEDSSERVHPAGESALRLLGTLGAEGPGKLAGIERAYDAELQGRPGKKILELGTNGESILGGEHLLEEPTAGSSVQLTLDRAIQHETERLLAEGAVNAGAQKGIAIIGRPSSGEILAVASVERDPDTSKMRLSSGPIAFSDAYQAGSVFKLVTLAAAVESGQVTPDTVLQVPYRIQVADKLFSDHEAHPTEPMTVTEILAQSSNVGTIKVALGLGKQSLHDALTGFGFGSSTGSGHPAEASGIVPKVSDWTTPDLAASAIGTHQSATAMQVWAAYNVIANQGRYVSPRLVGSVIAADGSRTVPPAQPSREVISATSAAQVSEMLQQVVRDGTGKQWSIPGYPIAAKTGTSRMAAKTQLDKTDGYAWADGRYHYLAAFTGFLPAQRPQVSITVILDDITPGLTGSSAAGPVFSDLAHLSIRELGIAPSTEVDPSDPSGQQTELSPTSSLPEETGTPGTTRDENGRVRAEPAARLVSSSGSKKSEQG</sequence>
<evidence type="ECO:0000259" key="6">
    <source>
        <dbReference type="Pfam" id="PF03717"/>
    </source>
</evidence>
<dbReference type="SUPFAM" id="SSF56601">
    <property type="entry name" value="beta-lactamase/transpeptidase-like"/>
    <property type="match status" value="1"/>
</dbReference>
<dbReference type="GO" id="GO:0071555">
    <property type="term" value="P:cell wall organization"/>
    <property type="evidence" value="ECO:0007669"/>
    <property type="project" value="TreeGrafter"/>
</dbReference>
<dbReference type="AlphaFoldDB" id="A0A6J6UIH7"/>
<keyword evidence="2 4" id="KW-0472">Membrane</keyword>
<feature type="domain" description="Penicillin-binding protein dimerisation" evidence="6">
    <location>
        <begin position="63"/>
        <end position="223"/>
    </location>
</feature>
<proteinExistence type="predicted"/>
<evidence type="ECO:0000256" key="4">
    <source>
        <dbReference type="SAM" id="Phobius"/>
    </source>
</evidence>
<dbReference type="SUPFAM" id="SSF56519">
    <property type="entry name" value="Penicillin binding protein dimerisation domain"/>
    <property type="match status" value="1"/>
</dbReference>
<feature type="compositionally biased region" description="Polar residues" evidence="3">
    <location>
        <begin position="600"/>
        <end position="622"/>
    </location>
</feature>
<feature type="region of interest" description="Disordered" evidence="3">
    <location>
        <begin position="591"/>
        <end position="650"/>
    </location>
</feature>
<keyword evidence="4" id="KW-1133">Transmembrane helix</keyword>
<evidence type="ECO:0000313" key="7">
    <source>
        <dbReference type="EMBL" id="CAB4759356.1"/>
    </source>
</evidence>
<dbReference type="Gene3D" id="3.40.710.10">
    <property type="entry name" value="DD-peptidase/beta-lactamase superfamily"/>
    <property type="match status" value="1"/>
</dbReference>
<dbReference type="Pfam" id="PF00905">
    <property type="entry name" value="Transpeptidase"/>
    <property type="match status" value="1"/>
</dbReference>
<evidence type="ECO:0000313" key="8">
    <source>
        <dbReference type="EMBL" id="CAB4917717.1"/>
    </source>
</evidence>
<accession>A0A6J6UIH7</accession>
<evidence type="ECO:0000256" key="2">
    <source>
        <dbReference type="ARBA" id="ARBA00023136"/>
    </source>
</evidence>
<dbReference type="InterPro" id="IPR012338">
    <property type="entry name" value="Beta-lactam/transpept-like"/>
</dbReference>
<dbReference type="InterPro" id="IPR005311">
    <property type="entry name" value="PBP_dimer"/>
</dbReference>
<protein>
    <submittedName>
        <fullName evidence="7">Unannotated protein</fullName>
    </submittedName>
</protein>
<evidence type="ECO:0000256" key="3">
    <source>
        <dbReference type="SAM" id="MobiDB-lite"/>
    </source>
</evidence>
<dbReference type="GO" id="GO:0005886">
    <property type="term" value="C:plasma membrane"/>
    <property type="evidence" value="ECO:0007669"/>
    <property type="project" value="TreeGrafter"/>
</dbReference>
<feature type="domain" description="Penicillin-binding protein transpeptidase" evidence="5">
    <location>
        <begin position="269"/>
        <end position="579"/>
    </location>
</feature>
<dbReference type="PANTHER" id="PTHR30627">
    <property type="entry name" value="PEPTIDOGLYCAN D,D-TRANSPEPTIDASE"/>
    <property type="match status" value="1"/>
</dbReference>
<gene>
    <name evidence="7" type="ORF">UFOPK2766_02125</name>
    <name evidence="8" type="ORF">UFOPK3519_01775</name>
</gene>
<dbReference type="InterPro" id="IPR001460">
    <property type="entry name" value="PCN-bd_Tpept"/>
</dbReference>
<dbReference type="InterPro" id="IPR050515">
    <property type="entry name" value="Beta-lactam/transpept"/>
</dbReference>
<dbReference type="PANTHER" id="PTHR30627:SF1">
    <property type="entry name" value="PEPTIDOGLYCAN D,D-TRANSPEPTIDASE FTSI"/>
    <property type="match status" value="1"/>
</dbReference>
<evidence type="ECO:0000259" key="5">
    <source>
        <dbReference type="Pfam" id="PF00905"/>
    </source>
</evidence>
<dbReference type="InterPro" id="IPR036138">
    <property type="entry name" value="PBP_dimer_sf"/>
</dbReference>
<organism evidence="7">
    <name type="scientific">freshwater metagenome</name>
    <dbReference type="NCBI Taxonomy" id="449393"/>
    <lineage>
        <taxon>unclassified sequences</taxon>
        <taxon>metagenomes</taxon>
        <taxon>ecological metagenomes</taxon>
    </lineage>
</organism>
<dbReference type="Gene3D" id="3.90.1310.10">
    <property type="entry name" value="Penicillin-binding protein 2a (Domain 2)"/>
    <property type="match status" value="1"/>
</dbReference>
<dbReference type="GO" id="GO:0008658">
    <property type="term" value="F:penicillin binding"/>
    <property type="evidence" value="ECO:0007669"/>
    <property type="project" value="InterPro"/>
</dbReference>
<evidence type="ECO:0000256" key="1">
    <source>
        <dbReference type="ARBA" id="ARBA00004370"/>
    </source>
</evidence>
<dbReference type="EMBL" id="CAEZYU010000139">
    <property type="protein sequence ID" value="CAB4759356.1"/>
    <property type="molecule type" value="Genomic_DNA"/>
</dbReference>
<dbReference type="EMBL" id="CAFBMG010000203">
    <property type="protein sequence ID" value="CAB4917717.1"/>
    <property type="molecule type" value="Genomic_DNA"/>
</dbReference>
<dbReference type="Pfam" id="PF03717">
    <property type="entry name" value="PBP_dimer"/>
    <property type="match status" value="1"/>
</dbReference>
<dbReference type="Gene3D" id="3.30.450.330">
    <property type="match status" value="1"/>
</dbReference>
<comment type="subcellular location">
    <subcellularLocation>
        <location evidence="1">Membrane</location>
    </subcellularLocation>
</comment>
<feature type="compositionally biased region" description="Basic and acidic residues" evidence="3">
    <location>
        <begin position="623"/>
        <end position="634"/>
    </location>
</feature>
<name>A0A6J6UIH7_9ZZZZ</name>
<reference evidence="7" key="1">
    <citation type="submission" date="2020-05" db="EMBL/GenBank/DDBJ databases">
        <authorList>
            <person name="Chiriac C."/>
            <person name="Salcher M."/>
            <person name="Ghai R."/>
            <person name="Kavagutti S V."/>
        </authorList>
    </citation>
    <scope>NUCLEOTIDE SEQUENCE</scope>
</reference>
<feature type="transmembrane region" description="Helical" evidence="4">
    <location>
        <begin position="20"/>
        <end position="39"/>
    </location>
</feature>